<dbReference type="PANTHER" id="PTHR30050">
    <property type="entry name" value="CHROMOSOMAL REPLICATION INITIATOR PROTEIN DNAA"/>
    <property type="match status" value="1"/>
</dbReference>
<gene>
    <name evidence="2" type="ORF">AM592_10505</name>
</gene>
<protein>
    <submittedName>
        <fullName evidence="2">Primosomal protein DnaI</fullName>
    </submittedName>
</protein>
<proteinExistence type="predicted"/>
<dbReference type="InterPro" id="IPR027417">
    <property type="entry name" value="P-loop_NTPase"/>
</dbReference>
<dbReference type="AlphaFoldDB" id="A0A0M5JJY1"/>
<dbReference type="PANTHER" id="PTHR30050:SF8">
    <property type="entry name" value="PRIMOSOMAL PROTEIN DNAI"/>
    <property type="match status" value="1"/>
</dbReference>
<name>A0A0M5JJY1_9BACI</name>
<dbReference type="RefSeq" id="WP_053606067.1">
    <property type="nucleotide sequence ID" value="NZ_CP012600.1"/>
</dbReference>
<reference evidence="3" key="1">
    <citation type="submission" date="2015-08" db="EMBL/GenBank/DDBJ databases">
        <title>Genome sequencing project for genomic taxonomy and phylogenomics of Bacillus-like bacteria.</title>
        <authorList>
            <person name="Liu B."/>
            <person name="Wang J."/>
            <person name="Zhu Y."/>
            <person name="Liu G."/>
            <person name="Chen Q."/>
            <person name="Chen Z."/>
            <person name="Lan J."/>
            <person name="Che J."/>
            <person name="Ge C."/>
            <person name="Shi H."/>
            <person name="Pan Z."/>
            <person name="Liu X."/>
        </authorList>
    </citation>
    <scope>NUCLEOTIDE SEQUENCE [LARGE SCALE GENOMIC DNA]</scope>
    <source>
        <strain evidence="3">FJAT-4402</strain>
    </source>
</reference>
<organism evidence="2 3">
    <name type="scientific">Bacillus gobiensis</name>
    <dbReference type="NCBI Taxonomy" id="1441095"/>
    <lineage>
        <taxon>Bacteria</taxon>
        <taxon>Bacillati</taxon>
        <taxon>Bacillota</taxon>
        <taxon>Bacilli</taxon>
        <taxon>Bacillales</taxon>
        <taxon>Bacillaceae</taxon>
        <taxon>Bacillus</taxon>
    </lineage>
</organism>
<dbReference type="SMART" id="SM00382">
    <property type="entry name" value="AAA"/>
    <property type="match status" value="1"/>
</dbReference>
<dbReference type="Pfam" id="PF00308">
    <property type="entry name" value="Bac_DnaA"/>
    <property type="match status" value="1"/>
</dbReference>
<dbReference type="PATRIC" id="fig|1441095.3.peg.2318"/>
<reference evidence="2 3" key="2">
    <citation type="journal article" date="2016" name="Int. J. Syst. Evol. Microbiol.">
        <title>Bacillus gobiensis sp. nov., isolated from a soil sample.</title>
        <authorList>
            <person name="Liu B."/>
            <person name="Liu G.H."/>
            <person name="Cetin S."/>
            <person name="Schumann P."/>
            <person name="Pan Z.Z."/>
            <person name="Chen Q.Q."/>
        </authorList>
    </citation>
    <scope>NUCLEOTIDE SEQUENCE [LARGE SCALE GENOMIC DNA]</scope>
    <source>
        <strain evidence="2 3">FJAT-4402</strain>
    </source>
</reference>
<dbReference type="InterPro" id="IPR009928">
    <property type="entry name" value="DnaI_N"/>
</dbReference>
<accession>A0A0M5JJY1</accession>
<dbReference type="GO" id="GO:0006260">
    <property type="term" value="P:DNA replication"/>
    <property type="evidence" value="ECO:0007669"/>
    <property type="project" value="TreeGrafter"/>
</dbReference>
<dbReference type="SUPFAM" id="SSF52540">
    <property type="entry name" value="P-loop containing nucleoside triphosphate hydrolases"/>
    <property type="match status" value="1"/>
</dbReference>
<feature type="domain" description="AAA+ ATPase" evidence="1">
    <location>
        <begin position="160"/>
        <end position="284"/>
    </location>
</feature>
<evidence type="ECO:0000313" key="2">
    <source>
        <dbReference type="EMBL" id="ALC84194.1"/>
    </source>
</evidence>
<keyword evidence="3" id="KW-1185">Reference proteome</keyword>
<dbReference type="Pfam" id="PF07319">
    <property type="entry name" value="DnaI_N"/>
    <property type="match status" value="1"/>
</dbReference>
<evidence type="ECO:0000259" key="1">
    <source>
        <dbReference type="SMART" id="SM00382"/>
    </source>
</evidence>
<dbReference type="InterPro" id="IPR003593">
    <property type="entry name" value="AAA+_ATPase"/>
</dbReference>
<dbReference type="FunFam" id="3.40.50.300:FF:000880">
    <property type="entry name" value="Primosomal protein DnaI"/>
    <property type="match status" value="1"/>
</dbReference>
<dbReference type="NCBIfam" id="NF006505">
    <property type="entry name" value="PRK08939.1"/>
    <property type="match status" value="1"/>
</dbReference>
<dbReference type="OrthoDB" id="61127at2"/>
<sequence length="312" mass="36126">MESINQSLKAVTGRTDFKERMREMKNKVLDNPQVKRFMDEHKQEINEEMIERSLNKLYEFVQQNKSCEGCPSLEQCGNLLQGFTPELTLNGKTIDVRYDVCQTKRKADKEAKQQAMIKSMYMQKDLLKATTRDLDGTDPSRRYVYKQLTAFIENYKKDKKGKGIYLHGKFGVGKTFILAAIANELADKNCSSMLVYVPEFTRELKNSLKDQTTEEKLQMVKSAPILMLDDIGAESMSSWVRDEVFGTILQHRMSQQLPTFFSSNFTPDELEHHFTYSQRGEKEGVKAARLMERILYLAQPVKLDGENRRKNN</sequence>
<dbReference type="InterPro" id="IPR013317">
    <property type="entry name" value="DnaA_dom"/>
</dbReference>
<dbReference type="STRING" id="1441095.AM592_10505"/>
<dbReference type="EMBL" id="CP012600">
    <property type="protein sequence ID" value="ALC84194.1"/>
    <property type="molecule type" value="Genomic_DNA"/>
</dbReference>
<dbReference type="Gene3D" id="3.40.50.300">
    <property type="entry name" value="P-loop containing nucleotide triphosphate hydrolases"/>
    <property type="match status" value="1"/>
</dbReference>
<evidence type="ECO:0000313" key="3">
    <source>
        <dbReference type="Proteomes" id="UP000067625"/>
    </source>
</evidence>
<dbReference type="Proteomes" id="UP000067625">
    <property type="component" value="Chromosome"/>
</dbReference>
<dbReference type="CDD" id="cd00009">
    <property type="entry name" value="AAA"/>
    <property type="match status" value="1"/>
</dbReference>